<evidence type="ECO:0000256" key="7">
    <source>
        <dbReference type="SAM" id="Phobius"/>
    </source>
</evidence>
<dbReference type="InterPro" id="IPR051684">
    <property type="entry name" value="Electron_Trans/Redox"/>
</dbReference>
<comment type="caution">
    <text evidence="9">The sequence shown here is derived from an EMBL/GenBank/DDBJ whole genome shotgun (WGS) entry which is preliminary data.</text>
</comment>
<keyword evidence="7" id="KW-0812">Transmembrane</keyword>
<evidence type="ECO:0000259" key="8">
    <source>
        <dbReference type="PROSITE" id="PS51379"/>
    </source>
</evidence>
<reference evidence="9 10" key="1">
    <citation type="submission" date="2021-01" db="EMBL/GenBank/DDBJ databases">
        <title>Belnapia mucosa sp. nov. and Belnapia arida sp. nov., isolated from the Tabernas Desert (Almeria, Spain).</title>
        <authorList>
            <person name="Molina-Menor E."/>
            <person name="Vidal-Verdu A."/>
            <person name="Calonge A."/>
            <person name="Satari L."/>
            <person name="Pereto Magraner J."/>
            <person name="Porcar Miralles M."/>
        </authorList>
    </citation>
    <scope>NUCLEOTIDE SEQUENCE [LARGE SCALE GENOMIC DNA]</scope>
    <source>
        <strain evidence="9 10">T6</strain>
    </source>
</reference>
<keyword evidence="4" id="KW-0249">Electron transport</keyword>
<keyword evidence="1" id="KW-0813">Transport</keyword>
<keyword evidence="7" id="KW-0472">Membrane</keyword>
<proteinExistence type="predicted"/>
<dbReference type="InterPro" id="IPR013783">
    <property type="entry name" value="Ig-like_fold"/>
</dbReference>
<feature type="transmembrane region" description="Helical" evidence="7">
    <location>
        <begin position="96"/>
        <end position="117"/>
    </location>
</feature>
<dbReference type="PANTHER" id="PTHR30176:SF3">
    <property type="entry name" value="FERREDOXIN-TYPE PROTEIN NAPH"/>
    <property type="match status" value="1"/>
</dbReference>
<dbReference type="Proteomes" id="UP000606490">
    <property type="component" value="Unassembled WGS sequence"/>
</dbReference>
<evidence type="ECO:0000256" key="3">
    <source>
        <dbReference type="ARBA" id="ARBA00022723"/>
    </source>
</evidence>
<keyword evidence="2" id="KW-0004">4Fe-4S</keyword>
<evidence type="ECO:0000313" key="9">
    <source>
        <dbReference type="EMBL" id="MBL6457519.1"/>
    </source>
</evidence>
<dbReference type="Pfam" id="PF12801">
    <property type="entry name" value="Fer4_5"/>
    <property type="match status" value="1"/>
</dbReference>
<dbReference type="PANTHER" id="PTHR30176">
    <property type="entry name" value="FERREDOXIN-TYPE PROTEIN NAPH"/>
    <property type="match status" value="1"/>
</dbReference>
<dbReference type="InterPro" id="IPR032879">
    <property type="entry name" value="FixG_C"/>
</dbReference>
<keyword evidence="10" id="KW-1185">Reference proteome</keyword>
<keyword evidence="5" id="KW-0408">Iron</keyword>
<sequence length="500" mass="54838">MSTLWAVGSSRGPVMPDIGPAPASLYAAHRKIYPRAVQGRVRRVKWAVLTVLLGLYYLVPWLRWDRGPGAPDQAVLVDMAHARLFFFWIELWPQEVYFLTGLLILGAIGLFAATSLFGRVWCGFTCPQTVWTDLFMWVERRIEGDRNARMKRDAGPPSRDRTLRRIAKHAAWLGIAAATGGAWIMYFQDAPTLLLHPGRISLQTWFFFALFTTTTYVLAGFAREQVCTYMCPWPRFQGAMLDQDSLVVTYRDWRGEPRGKPRDAGTGDCADCSACVQVCPTGVDIREGQQLGCIGCGLCIDACDDIMRKLHRPEGLIGFETLANLAASEAAAAELEPGPARHAAGMAARRPLRLLRPRTLMYGGVLAVVAAVMLGALLLRESLSLTVLPERAPPFVRLSDGGVRNAYVLKLADKSREGGRYLLALEGPPGLRLLVQDAPTDAAGRPLLPVRGDGVASFRALVTAPPALRLTEHQPIRFRLLDAAGRPLAEAGSVFLGPQQ</sequence>
<name>A0ABS1V9Y1_9PROT</name>
<accession>A0ABS1V9Y1</accession>
<feature type="transmembrane region" description="Helical" evidence="7">
    <location>
        <begin position="169"/>
        <end position="188"/>
    </location>
</feature>
<dbReference type="PROSITE" id="PS00198">
    <property type="entry name" value="4FE4S_FER_1"/>
    <property type="match status" value="1"/>
</dbReference>
<feature type="transmembrane region" description="Helical" evidence="7">
    <location>
        <begin position="359"/>
        <end position="379"/>
    </location>
</feature>
<dbReference type="InterPro" id="IPR017896">
    <property type="entry name" value="4Fe4S_Fe-S-bd"/>
</dbReference>
<dbReference type="EMBL" id="JAEUXJ010000009">
    <property type="protein sequence ID" value="MBL6457519.1"/>
    <property type="molecule type" value="Genomic_DNA"/>
</dbReference>
<dbReference type="NCBIfam" id="TIGR02745">
    <property type="entry name" value="ccoG_rdxA_fixG"/>
    <property type="match status" value="1"/>
</dbReference>
<gene>
    <name evidence="9" type="primary">ccoG</name>
    <name evidence="9" type="ORF">JMJ55_19485</name>
</gene>
<keyword evidence="6" id="KW-0411">Iron-sulfur</keyword>
<dbReference type="PROSITE" id="PS51379">
    <property type="entry name" value="4FE4S_FER_2"/>
    <property type="match status" value="1"/>
</dbReference>
<organism evidence="9 10">
    <name type="scientific">Belnapia mucosa</name>
    <dbReference type="NCBI Taxonomy" id="2804532"/>
    <lineage>
        <taxon>Bacteria</taxon>
        <taxon>Pseudomonadati</taxon>
        <taxon>Pseudomonadota</taxon>
        <taxon>Alphaproteobacteria</taxon>
        <taxon>Acetobacterales</taxon>
        <taxon>Roseomonadaceae</taxon>
        <taxon>Belnapia</taxon>
    </lineage>
</organism>
<keyword evidence="7" id="KW-1133">Transmembrane helix</keyword>
<evidence type="ECO:0000256" key="5">
    <source>
        <dbReference type="ARBA" id="ARBA00023004"/>
    </source>
</evidence>
<keyword evidence="3" id="KW-0479">Metal-binding</keyword>
<evidence type="ECO:0000256" key="6">
    <source>
        <dbReference type="ARBA" id="ARBA00023014"/>
    </source>
</evidence>
<evidence type="ECO:0000256" key="4">
    <source>
        <dbReference type="ARBA" id="ARBA00022982"/>
    </source>
</evidence>
<evidence type="ECO:0000313" key="10">
    <source>
        <dbReference type="Proteomes" id="UP000606490"/>
    </source>
</evidence>
<dbReference type="SUPFAM" id="SSF54862">
    <property type="entry name" value="4Fe-4S ferredoxins"/>
    <property type="match status" value="1"/>
</dbReference>
<dbReference type="InterPro" id="IPR017900">
    <property type="entry name" value="4Fe4S_Fe_S_CS"/>
</dbReference>
<protein>
    <submittedName>
        <fullName evidence="9">Cytochrome c oxidase accessory protein CcoG</fullName>
    </submittedName>
</protein>
<feature type="domain" description="4Fe-4S ferredoxin-type" evidence="8">
    <location>
        <begin position="259"/>
        <end position="289"/>
    </location>
</feature>
<dbReference type="Pfam" id="PF13746">
    <property type="entry name" value="Fer4_18"/>
    <property type="match status" value="1"/>
</dbReference>
<dbReference type="InterPro" id="IPR014116">
    <property type="entry name" value="Cyt_c_oxidase_cbb3_FixG"/>
</dbReference>
<feature type="transmembrane region" description="Helical" evidence="7">
    <location>
        <begin position="44"/>
        <end position="62"/>
    </location>
</feature>
<dbReference type="Gene3D" id="2.60.40.10">
    <property type="entry name" value="Immunoglobulins"/>
    <property type="match status" value="1"/>
</dbReference>
<evidence type="ECO:0000256" key="1">
    <source>
        <dbReference type="ARBA" id="ARBA00022448"/>
    </source>
</evidence>
<evidence type="ECO:0000256" key="2">
    <source>
        <dbReference type="ARBA" id="ARBA00022485"/>
    </source>
</evidence>
<feature type="transmembrane region" description="Helical" evidence="7">
    <location>
        <begin position="200"/>
        <end position="222"/>
    </location>
</feature>
<dbReference type="Pfam" id="PF11614">
    <property type="entry name" value="FixG_C"/>
    <property type="match status" value="1"/>
</dbReference>